<name>A0A6J3LT40_9PEZI</name>
<reference evidence="3" key="2">
    <citation type="submission" date="2020-04" db="EMBL/GenBank/DDBJ databases">
        <authorList>
            <consortium name="NCBI Genome Project"/>
        </authorList>
    </citation>
    <scope>NUCLEOTIDE SEQUENCE</scope>
    <source>
        <strain evidence="3">CBS 342.82</strain>
    </source>
</reference>
<dbReference type="GeneID" id="54365833"/>
<keyword evidence="1" id="KW-0732">Signal</keyword>
<dbReference type="RefSeq" id="XP_033455991.1">
    <property type="nucleotide sequence ID" value="XM_033608034.1"/>
</dbReference>
<dbReference type="Proteomes" id="UP000504637">
    <property type="component" value="Unplaced"/>
</dbReference>
<accession>A0A6J3LT40</accession>
<sequence length="160" mass="16791">MAIYNIILAVLPVLAVVAGSPLIQERAGGPEAIPIPANCTTINPLPHASCGVGNVSGYRVSDEFSKANAGYYAYYGATGSVAEASDFCFKQTYGYGSRGTYKAAVFAYNAPTPKGYFGSKGGELTNACLMYKKPLTPLDFVKAEDGQFTNATAISIYCPA</sequence>
<feature type="signal peptide" evidence="1">
    <location>
        <begin position="1"/>
        <end position="19"/>
    </location>
</feature>
<organism evidence="3">
    <name type="scientific">Dissoconium aciculare CBS 342.82</name>
    <dbReference type="NCBI Taxonomy" id="1314786"/>
    <lineage>
        <taxon>Eukaryota</taxon>
        <taxon>Fungi</taxon>
        <taxon>Dikarya</taxon>
        <taxon>Ascomycota</taxon>
        <taxon>Pezizomycotina</taxon>
        <taxon>Dothideomycetes</taxon>
        <taxon>Dothideomycetidae</taxon>
        <taxon>Mycosphaerellales</taxon>
        <taxon>Dissoconiaceae</taxon>
        <taxon>Dissoconium</taxon>
    </lineage>
</organism>
<dbReference type="OrthoDB" id="3938895at2759"/>
<gene>
    <name evidence="3" type="ORF">K489DRAFT_413395</name>
</gene>
<reference evidence="3" key="3">
    <citation type="submission" date="2025-08" db="UniProtKB">
        <authorList>
            <consortium name="RefSeq"/>
        </authorList>
    </citation>
    <scope>IDENTIFICATION</scope>
    <source>
        <strain evidence="3">CBS 342.82</strain>
    </source>
</reference>
<dbReference type="AlphaFoldDB" id="A0A6J3LT40"/>
<evidence type="ECO:0000313" key="2">
    <source>
        <dbReference type="Proteomes" id="UP000504637"/>
    </source>
</evidence>
<proteinExistence type="predicted"/>
<feature type="chain" id="PRO_5026708133" evidence="1">
    <location>
        <begin position="20"/>
        <end position="160"/>
    </location>
</feature>
<evidence type="ECO:0000256" key="1">
    <source>
        <dbReference type="SAM" id="SignalP"/>
    </source>
</evidence>
<evidence type="ECO:0000313" key="3">
    <source>
        <dbReference type="RefSeq" id="XP_033455991.1"/>
    </source>
</evidence>
<keyword evidence="2" id="KW-1185">Reference proteome</keyword>
<protein>
    <submittedName>
        <fullName evidence="3">Uncharacterized protein</fullName>
    </submittedName>
</protein>
<reference evidence="3" key="1">
    <citation type="submission" date="2020-01" db="EMBL/GenBank/DDBJ databases">
        <authorList>
            <consortium name="DOE Joint Genome Institute"/>
            <person name="Haridas S."/>
            <person name="Albert R."/>
            <person name="Binder M."/>
            <person name="Bloem J."/>
            <person name="Labutti K."/>
            <person name="Salamov A."/>
            <person name="Andreopoulos B."/>
            <person name="Baker S.E."/>
            <person name="Barry K."/>
            <person name="Bills G."/>
            <person name="Bluhm B.H."/>
            <person name="Cannon C."/>
            <person name="Castanera R."/>
            <person name="Culley D.E."/>
            <person name="Daum C."/>
            <person name="Ezra D."/>
            <person name="Gonzalez J.B."/>
            <person name="Henrissat B."/>
            <person name="Kuo A."/>
            <person name="Liang C."/>
            <person name="Lipzen A."/>
            <person name="Lutzoni F."/>
            <person name="Magnuson J."/>
            <person name="Mondo S."/>
            <person name="Nolan M."/>
            <person name="Ohm R."/>
            <person name="Pangilinan J."/>
            <person name="Park H.-J."/>
            <person name="Ramirez L."/>
            <person name="Alfaro M."/>
            <person name="Sun H."/>
            <person name="Tritt A."/>
            <person name="Yoshinaga Y."/>
            <person name="Zwiers L.-H."/>
            <person name="Turgeon B.G."/>
            <person name="Goodwin S.B."/>
            <person name="Spatafora J.W."/>
            <person name="Crous P.W."/>
            <person name="Grigoriev I.V."/>
        </authorList>
    </citation>
    <scope>NUCLEOTIDE SEQUENCE</scope>
    <source>
        <strain evidence="3">CBS 342.82</strain>
    </source>
</reference>